<sequence length="257" mass="28200">MWSYDEAEDVWKVRWDVRGRQITLFGGWQHVNENEIADRRPRLENGCSLVVWVGDDQGSEATDQVLQNEKYASMTLDDDVTTHKKEEEKPQSGGKVELGHGVLTCSNAQLLALSIVDSGEELCCAVPIITTVPDSQPTSSSNVSISRAGSAALVLLFVIPPECDIELPTPEKGGIAFQLFPMTGVLGEWRTNPSTYNLQRGNFTISVQVEAEVSPKLDTGSGRRLSPPSVYQPDPYQITGSRQGWNNDAASRPWVAP</sequence>
<dbReference type="GeneID" id="54283631"/>
<dbReference type="EMBL" id="ML978077">
    <property type="protein sequence ID" value="KAF2010214.1"/>
    <property type="molecule type" value="Genomic_DNA"/>
</dbReference>
<proteinExistence type="predicted"/>
<feature type="region of interest" description="Disordered" evidence="1">
    <location>
        <begin position="216"/>
        <end position="257"/>
    </location>
</feature>
<reference evidence="2" key="1">
    <citation type="journal article" date="2020" name="Stud. Mycol.">
        <title>101 Dothideomycetes genomes: a test case for predicting lifestyles and emergence of pathogens.</title>
        <authorList>
            <person name="Haridas S."/>
            <person name="Albert R."/>
            <person name="Binder M."/>
            <person name="Bloem J."/>
            <person name="Labutti K."/>
            <person name="Salamov A."/>
            <person name="Andreopoulos B."/>
            <person name="Baker S."/>
            <person name="Barry K."/>
            <person name="Bills G."/>
            <person name="Bluhm B."/>
            <person name="Cannon C."/>
            <person name="Castanera R."/>
            <person name="Culley D."/>
            <person name="Daum C."/>
            <person name="Ezra D."/>
            <person name="Gonzalez J."/>
            <person name="Henrissat B."/>
            <person name="Kuo A."/>
            <person name="Liang C."/>
            <person name="Lipzen A."/>
            <person name="Lutzoni F."/>
            <person name="Magnuson J."/>
            <person name="Mondo S."/>
            <person name="Nolan M."/>
            <person name="Ohm R."/>
            <person name="Pangilinan J."/>
            <person name="Park H.-J."/>
            <person name="Ramirez L."/>
            <person name="Alfaro M."/>
            <person name="Sun H."/>
            <person name="Tritt A."/>
            <person name="Yoshinaga Y."/>
            <person name="Zwiers L.-H."/>
            <person name="Turgeon B."/>
            <person name="Goodwin S."/>
            <person name="Spatafora J."/>
            <person name="Crous P."/>
            <person name="Grigoriev I."/>
        </authorList>
    </citation>
    <scope>NUCLEOTIDE SEQUENCE</scope>
    <source>
        <strain evidence="2">CBS 175.79</strain>
    </source>
</reference>
<keyword evidence="3" id="KW-1185">Reference proteome</keyword>
<feature type="compositionally biased region" description="Polar residues" evidence="1">
    <location>
        <begin position="238"/>
        <end position="249"/>
    </location>
</feature>
<evidence type="ECO:0000313" key="2">
    <source>
        <dbReference type="EMBL" id="KAF2010214.1"/>
    </source>
</evidence>
<evidence type="ECO:0000313" key="3">
    <source>
        <dbReference type="Proteomes" id="UP000799778"/>
    </source>
</evidence>
<dbReference type="RefSeq" id="XP_033378553.1">
    <property type="nucleotide sequence ID" value="XM_033526234.1"/>
</dbReference>
<accession>A0A6A5XBQ7</accession>
<gene>
    <name evidence="2" type="ORF">BU24DRAFT_414638</name>
</gene>
<dbReference type="AlphaFoldDB" id="A0A6A5XBQ7"/>
<name>A0A6A5XBQ7_9PLEO</name>
<evidence type="ECO:0000256" key="1">
    <source>
        <dbReference type="SAM" id="MobiDB-lite"/>
    </source>
</evidence>
<organism evidence="2 3">
    <name type="scientific">Aaosphaeria arxii CBS 175.79</name>
    <dbReference type="NCBI Taxonomy" id="1450172"/>
    <lineage>
        <taxon>Eukaryota</taxon>
        <taxon>Fungi</taxon>
        <taxon>Dikarya</taxon>
        <taxon>Ascomycota</taxon>
        <taxon>Pezizomycotina</taxon>
        <taxon>Dothideomycetes</taxon>
        <taxon>Pleosporomycetidae</taxon>
        <taxon>Pleosporales</taxon>
        <taxon>Pleosporales incertae sedis</taxon>
        <taxon>Aaosphaeria</taxon>
    </lineage>
</organism>
<dbReference type="Proteomes" id="UP000799778">
    <property type="component" value="Unassembled WGS sequence"/>
</dbReference>
<protein>
    <submittedName>
        <fullName evidence="2">Uncharacterized protein</fullName>
    </submittedName>
</protein>